<keyword evidence="10" id="KW-0732">Signal</keyword>
<sequence>MFFLLLVLLVISLILIQDFVKKRGYKWKKLSEFPGDRPLPLVGNGLDIGFDADEASFRLIKMWEKHGKQNFRLSVGSEDWLMLCEPEDIKVLLNDNFELSKPLERNAAMKPFFGYSVSTSEGERWKSVRKLMTPSFHFKALDRAADDFGKHTQTLFELIDSYEGKSPVNIYTYLKPYMLDMLSVNLFGVEKNYLKNRDHPYIKSSSKMIKIITYNYFSYWRNNSYLVRFTPLHTEMQNIIRDVKQNSSDIITQRRKILNKMIEETKSNNKNIDLNYDTFIEDKLAGGCLLDRFILSVSPNGDPEKDAIINEEITLTLFTGHLTTSMTMCNAMYLMSLYPEVQQKVLDEQKAIFGKDFNRQATTQDLNDMKYLEALIKETIRFIPTIPRIGRQLQKDLKLSDGRVAPAGTSVIVFFNAAARNPRTYTEPEKFMPERFFDTTMHPFAFVPFSAGPRNCVAFRYAWIVLKATLSNIIRRYEILPGPEPKFAFRLITESTNGLHLHYKKRDICA</sequence>
<proteinExistence type="evidence at transcript level"/>
<evidence type="ECO:0000256" key="4">
    <source>
        <dbReference type="ARBA" id="ARBA00022723"/>
    </source>
</evidence>
<dbReference type="GO" id="GO:0005506">
    <property type="term" value="F:iron ion binding"/>
    <property type="evidence" value="ECO:0007669"/>
    <property type="project" value="InterPro"/>
</dbReference>
<evidence type="ECO:0000256" key="5">
    <source>
        <dbReference type="ARBA" id="ARBA00023002"/>
    </source>
</evidence>
<evidence type="ECO:0000256" key="9">
    <source>
        <dbReference type="RuleBase" id="RU000461"/>
    </source>
</evidence>
<comment type="cofactor">
    <cofactor evidence="1 8">
        <name>heme</name>
        <dbReference type="ChEBI" id="CHEBI:30413"/>
    </cofactor>
</comment>
<evidence type="ECO:0000256" key="1">
    <source>
        <dbReference type="ARBA" id="ARBA00001971"/>
    </source>
</evidence>
<evidence type="ECO:0000256" key="7">
    <source>
        <dbReference type="ARBA" id="ARBA00023033"/>
    </source>
</evidence>
<dbReference type="InterPro" id="IPR036396">
    <property type="entry name" value="Cyt_P450_sf"/>
</dbReference>
<comment type="similarity">
    <text evidence="2 9">Belongs to the cytochrome P450 family.</text>
</comment>
<dbReference type="GO" id="GO:0020037">
    <property type="term" value="F:heme binding"/>
    <property type="evidence" value="ECO:0007669"/>
    <property type="project" value="InterPro"/>
</dbReference>
<dbReference type="EMBL" id="BK010515">
    <property type="protein sequence ID" value="DAB41798.1"/>
    <property type="molecule type" value="mRNA"/>
</dbReference>
<reference evidence="11" key="1">
    <citation type="journal article" date="2018" name="J. Mol. Evol.">
        <title>Evolution of the Biosynthetic Pathway for Cyanogenic Glucosides in Lepidoptera.</title>
        <authorList>
            <person name="Zagrobelny M."/>
            <person name="Jensen M.K."/>
            <person name="Vogel H."/>
            <person name="Feyereisen R."/>
            <person name="Bak S."/>
        </authorList>
    </citation>
    <scope>NUCLEOTIDE SEQUENCE</scope>
</reference>
<dbReference type="GO" id="GO:0004497">
    <property type="term" value="F:monooxygenase activity"/>
    <property type="evidence" value="ECO:0007669"/>
    <property type="project" value="UniProtKB-KW"/>
</dbReference>
<dbReference type="InterPro" id="IPR002401">
    <property type="entry name" value="Cyt_P450_E_grp-I"/>
</dbReference>
<evidence type="ECO:0000256" key="2">
    <source>
        <dbReference type="ARBA" id="ARBA00010617"/>
    </source>
</evidence>
<dbReference type="PANTHER" id="PTHR24291:SF187">
    <property type="entry name" value="CYTOCHROME P450 4AE1-RELATED"/>
    <property type="match status" value="1"/>
</dbReference>
<dbReference type="PROSITE" id="PS00086">
    <property type="entry name" value="CYTOCHROME_P450"/>
    <property type="match status" value="1"/>
</dbReference>
<feature type="binding site" description="axial binding residue" evidence="8">
    <location>
        <position position="456"/>
    </location>
    <ligand>
        <name>heme</name>
        <dbReference type="ChEBI" id="CHEBI:30413"/>
    </ligand>
    <ligandPart>
        <name>Fe</name>
        <dbReference type="ChEBI" id="CHEBI:18248"/>
    </ligandPart>
</feature>
<evidence type="ECO:0000256" key="6">
    <source>
        <dbReference type="ARBA" id="ARBA00023004"/>
    </source>
</evidence>
<name>A0A2Z6JVE4_HELHC</name>
<organism evidence="11">
    <name type="scientific">Heliconius hecale</name>
    <name type="common">Tiger longwing butterfly</name>
    <dbReference type="NCBI Taxonomy" id="33425"/>
    <lineage>
        <taxon>Eukaryota</taxon>
        <taxon>Metazoa</taxon>
        <taxon>Ecdysozoa</taxon>
        <taxon>Arthropoda</taxon>
        <taxon>Hexapoda</taxon>
        <taxon>Insecta</taxon>
        <taxon>Pterygota</taxon>
        <taxon>Neoptera</taxon>
        <taxon>Endopterygota</taxon>
        <taxon>Lepidoptera</taxon>
        <taxon>Glossata</taxon>
        <taxon>Ditrysia</taxon>
        <taxon>Papilionoidea</taxon>
        <taxon>Nymphalidae</taxon>
        <taxon>Heliconiinae</taxon>
        <taxon>Heliconiini</taxon>
        <taxon>Heliconius</taxon>
    </lineage>
</organism>
<dbReference type="PANTHER" id="PTHR24291">
    <property type="entry name" value="CYTOCHROME P450 FAMILY 4"/>
    <property type="match status" value="1"/>
</dbReference>
<dbReference type="Pfam" id="PF00067">
    <property type="entry name" value="p450"/>
    <property type="match status" value="1"/>
</dbReference>
<evidence type="ECO:0000313" key="11">
    <source>
        <dbReference type="EMBL" id="DAB41798.1"/>
    </source>
</evidence>
<evidence type="ECO:0000256" key="10">
    <source>
        <dbReference type="SAM" id="SignalP"/>
    </source>
</evidence>
<accession>A0A2Z6JVE4</accession>
<protein>
    <submittedName>
        <fullName evidence="11">Cytochrome P450 CYP405A4</fullName>
    </submittedName>
</protein>
<dbReference type="InterPro" id="IPR017972">
    <property type="entry name" value="Cyt_P450_CS"/>
</dbReference>
<feature type="chain" id="PRO_5016377155" evidence="10">
    <location>
        <begin position="17"/>
        <end position="510"/>
    </location>
</feature>
<gene>
    <name evidence="11" type="primary">CYP405A4</name>
</gene>
<dbReference type="InterPro" id="IPR050196">
    <property type="entry name" value="Cytochrome_P450_Monoox"/>
</dbReference>
<dbReference type="GO" id="GO:0016705">
    <property type="term" value="F:oxidoreductase activity, acting on paired donors, with incorporation or reduction of molecular oxygen"/>
    <property type="evidence" value="ECO:0007669"/>
    <property type="project" value="InterPro"/>
</dbReference>
<dbReference type="PRINTS" id="PR00385">
    <property type="entry name" value="P450"/>
</dbReference>
<dbReference type="AlphaFoldDB" id="A0A2Z6JVE4"/>
<dbReference type="Gene3D" id="1.10.630.10">
    <property type="entry name" value="Cytochrome P450"/>
    <property type="match status" value="1"/>
</dbReference>
<keyword evidence="6 8" id="KW-0408">Iron</keyword>
<keyword evidence="7 9" id="KW-0503">Monooxygenase</keyword>
<dbReference type="InterPro" id="IPR001128">
    <property type="entry name" value="Cyt_P450"/>
</dbReference>
<keyword evidence="4 8" id="KW-0479">Metal-binding</keyword>
<feature type="signal peptide" evidence="10">
    <location>
        <begin position="1"/>
        <end position="16"/>
    </location>
</feature>
<evidence type="ECO:0000256" key="3">
    <source>
        <dbReference type="ARBA" id="ARBA00022617"/>
    </source>
</evidence>
<evidence type="ECO:0000256" key="8">
    <source>
        <dbReference type="PIRSR" id="PIRSR602401-1"/>
    </source>
</evidence>
<dbReference type="PRINTS" id="PR00463">
    <property type="entry name" value="EP450I"/>
</dbReference>
<dbReference type="SUPFAM" id="SSF48264">
    <property type="entry name" value="Cytochrome P450"/>
    <property type="match status" value="1"/>
</dbReference>
<keyword evidence="5 9" id="KW-0560">Oxidoreductase</keyword>
<keyword evidence="3 8" id="KW-0349">Heme</keyword>